<evidence type="ECO:0000256" key="2">
    <source>
        <dbReference type="SAM" id="MobiDB-lite"/>
    </source>
</evidence>
<keyword evidence="1" id="KW-1015">Disulfide bond</keyword>
<dbReference type="PROSITE" id="PS00615">
    <property type="entry name" value="C_TYPE_LECTIN_1"/>
    <property type="match status" value="1"/>
</dbReference>
<proteinExistence type="predicted"/>
<evidence type="ECO:0000259" key="3">
    <source>
        <dbReference type="PROSITE" id="PS50041"/>
    </source>
</evidence>
<feature type="domain" description="C-type lectin" evidence="3">
    <location>
        <begin position="44"/>
        <end position="166"/>
    </location>
</feature>
<organism evidence="4">
    <name type="scientific">Lygus hesperus</name>
    <name type="common">Western plant bug</name>
    <dbReference type="NCBI Taxonomy" id="30085"/>
    <lineage>
        <taxon>Eukaryota</taxon>
        <taxon>Metazoa</taxon>
        <taxon>Ecdysozoa</taxon>
        <taxon>Arthropoda</taxon>
        <taxon>Hexapoda</taxon>
        <taxon>Insecta</taxon>
        <taxon>Pterygota</taxon>
        <taxon>Neoptera</taxon>
        <taxon>Paraneoptera</taxon>
        <taxon>Hemiptera</taxon>
        <taxon>Heteroptera</taxon>
        <taxon>Panheteroptera</taxon>
        <taxon>Cimicomorpha</taxon>
        <taxon>Miridae</taxon>
        <taxon>Mirini</taxon>
        <taxon>Lygus</taxon>
    </lineage>
</organism>
<dbReference type="SMART" id="SM00034">
    <property type="entry name" value="CLECT"/>
    <property type="match status" value="1"/>
</dbReference>
<sequence>MFATNGGSALPTNNENLDHPKDIPSLNRSFIVGEYSSQPRTVQYVIVMDKVNWYDAVFYCKARQMDLATVRSEAEHQLMIKLMDQSGIPRVHGTGGVYLGGSRLESDHGFYWVTDGLSFSDTYTNWARGQPDNLQGNQQCVHYWFSDISWNWDDTSCTDTSPLACEYRR</sequence>
<dbReference type="AlphaFoldDB" id="A0A146MIM3"/>
<feature type="region of interest" description="Disordered" evidence="2">
    <location>
        <begin position="1"/>
        <end position="21"/>
    </location>
</feature>
<dbReference type="CDD" id="cd00037">
    <property type="entry name" value="CLECT"/>
    <property type="match status" value="1"/>
</dbReference>
<evidence type="ECO:0000256" key="1">
    <source>
        <dbReference type="ARBA" id="ARBA00023157"/>
    </source>
</evidence>
<dbReference type="InterPro" id="IPR001304">
    <property type="entry name" value="C-type_lectin-like"/>
</dbReference>
<dbReference type="PROSITE" id="PS50041">
    <property type="entry name" value="C_TYPE_LECTIN_2"/>
    <property type="match status" value="1"/>
</dbReference>
<dbReference type="InterPro" id="IPR018378">
    <property type="entry name" value="C-type_lectin_CS"/>
</dbReference>
<gene>
    <name evidence="4" type="primary">COLEC10</name>
    <name evidence="4" type="ORF">g.38990</name>
</gene>
<reference evidence="4" key="1">
    <citation type="journal article" date="2016" name="Gigascience">
        <title>De novo construction of an expanded transcriptome assembly for the western tarnished plant bug, Lygus hesperus.</title>
        <authorList>
            <person name="Tassone E.E."/>
            <person name="Geib S.M."/>
            <person name="Hall B."/>
            <person name="Fabrick J.A."/>
            <person name="Brent C.S."/>
            <person name="Hull J.J."/>
        </authorList>
    </citation>
    <scope>NUCLEOTIDE SEQUENCE</scope>
</reference>
<dbReference type="Gene3D" id="3.10.100.10">
    <property type="entry name" value="Mannose-Binding Protein A, subunit A"/>
    <property type="match status" value="1"/>
</dbReference>
<accession>A0A146MIM3</accession>
<dbReference type="PANTHER" id="PTHR22803">
    <property type="entry name" value="MANNOSE, PHOSPHOLIPASE, LECTIN RECEPTOR RELATED"/>
    <property type="match status" value="1"/>
</dbReference>
<evidence type="ECO:0000313" key="4">
    <source>
        <dbReference type="EMBL" id="JAQ18586.1"/>
    </source>
</evidence>
<dbReference type="SUPFAM" id="SSF56436">
    <property type="entry name" value="C-type lectin-like"/>
    <property type="match status" value="1"/>
</dbReference>
<feature type="compositionally biased region" description="Polar residues" evidence="2">
    <location>
        <begin position="1"/>
        <end position="15"/>
    </location>
</feature>
<dbReference type="InterPro" id="IPR016187">
    <property type="entry name" value="CTDL_fold"/>
</dbReference>
<dbReference type="InterPro" id="IPR016186">
    <property type="entry name" value="C-type_lectin-like/link_sf"/>
</dbReference>
<name>A0A146MIM3_LYGHE</name>
<dbReference type="EMBL" id="GDHC01000043">
    <property type="protein sequence ID" value="JAQ18586.1"/>
    <property type="molecule type" value="Transcribed_RNA"/>
</dbReference>
<dbReference type="InterPro" id="IPR050111">
    <property type="entry name" value="C-type_lectin/snaclec_domain"/>
</dbReference>
<protein>
    <submittedName>
        <fullName evidence="4">Collectin-10</fullName>
    </submittedName>
</protein>
<dbReference type="Pfam" id="PF00059">
    <property type="entry name" value="Lectin_C"/>
    <property type="match status" value="1"/>
</dbReference>